<sequence length="218" mass="23125">MPYTGQVTVGGPADVRTAGALQVTKVATPPFENNCYLLRCTATGDTLLVDAAGDAPLLLSLVGDGRLVGVVETHGHWDHVQALAEVTSASGAPVLVHPGDADMLPVPADRLLADGDEVVVGECTLTVVHLEGHTPGSVALLWEGDPERPHLWSGDSLFPGGPGNTDKDPERFGRLMDDLERKVFGPLPDETWVYPGHGTDTTVGAERPSVQEWRARGW</sequence>
<feature type="domain" description="Metallo-beta-lactamase" evidence="1">
    <location>
        <begin position="32"/>
        <end position="197"/>
    </location>
</feature>
<organism evidence="2">
    <name type="scientific">uncultured Frankineae bacterium</name>
    <dbReference type="NCBI Taxonomy" id="437475"/>
    <lineage>
        <taxon>Bacteria</taxon>
        <taxon>Bacillati</taxon>
        <taxon>Actinomycetota</taxon>
        <taxon>Actinomycetes</taxon>
        <taxon>Frankiales</taxon>
        <taxon>environmental samples</taxon>
    </lineage>
</organism>
<keyword evidence="2" id="KW-0378">Hydrolase</keyword>
<dbReference type="SUPFAM" id="SSF56281">
    <property type="entry name" value="Metallo-hydrolase/oxidoreductase"/>
    <property type="match status" value="1"/>
</dbReference>
<protein>
    <submittedName>
        <fullName evidence="2">MBL-fold metallo-hydrolase superfamily</fullName>
    </submittedName>
</protein>
<proteinExistence type="predicted"/>
<gene>
    <name evidence="2" type="ORF">AVDCRST_MAG16-1168</name>
</gene>
<dbReference type="InterPro" id="IPR001279">
    <property type="entry name" value="Metallo-B-lactamas"/>
</dbReference>
<reference evidence="2" key="1">
    <citation type="submission" date="2020-02" db="EMBL/GenBank/DDBJ databases">
        <authorList>
            <person name="Meier V. D."/>
        </authorList>
    </citation>
    <scope>NUCLEOTIDE SEQUENCE</scope>
    <source>
        <strain evidence="2">AVDCRST_MAG16</strain>
    </source>
</reference>
<dbReference type="EMBL" id="CADCUE010000098">
    <property type="protein sequence ID" value="CAA9328420.1"/>
    <property type="molecule type" value="Genomic_DNA"/>
</dbReference>
<dbReference type="PANTHER" id="PTHR46233:SF1">
    <property type="entry name" value="CONSERVED PROTEIN"/>
    <property type="match status" value="1"/>
</dbReference>
<evidence type="ECO:0000313" key="2">
    <source>
        <dbReference type="EMBL" id="CAA9328420.1"/>
    </source>
</evidence>
<dbReference type="PANTHER" id="PTHR46233">
    <property type="entry name" value="HYDROXYACYLGLUTATHIONE HYDROLASE GLOC"/>
    <property type="match status" value="1"/>
</dbReference>
<dbReference type="InterPro" id="IPR051453">
    <property type="entry name" value="MBL_Glyoxalase_II"/>
</dbReference>
<dbReference type="Gene3D" id="3.60.15.10">
    <property type="entry name" value="Ribonuclease Z/Hydroxyacylglutathione hydrolase-like"/>
    <property type="match status" value="1"/>
</dbReference>
<evidence type="ECO:0000259" key="1">
    <source>
        <dbReference type="SMART" id="SM00849"/>
    </source>
</evidence>
<dbReference type="CDD" id="cd06262">
    <property type="entry name" value="metallo-hydrolase-like_MBL-fold"/>
    <property type="match status" value="1"/>
</dbReference>
<dbReference type="AlphaFoldDB" id="A0A6J4LE95"/>
<name>A0A6J4LE95_9ACTN</name>
<dbReference type="SMART" id="SM00849">
    <property type="entry name" value="Lactamase_B"/>
    <property type="match status" value="1"/>
</dbReference>
<dbReference type="GO" id="GO:0016787">
    <property type="term" value="F:hydrolase activity"/>
    <property type="evidence" value="ECO:0007669"/>
    <property type="project" value="UniProtKB-KW"/>
</dbReference>
<accession>A0A6J4LE95</accession>
<dbReference type="InterPro" id="IPR036866">
    <property type="entry name" value="RibonucZ/Hydroxyglut_hydro"/>
</dbReference>
<dbReference type="Pfam" id="PF00753">
    <property type="entry name" value="Lactamase_B"/>
    <property type="match status" value="1"/>
</dbReference>